<dbReference type="OMA" id="PCVDDNR"/>
<dbReference type="AlphaFoldDB" id="A0A8J5XEE9"/>
<evidence type="ECO:0000313" key="3">
    <source>
        <dbReference type="EMBL" id="KAG8467231.1"/>
    </source>
</evidence>
<dbReference type="PRINTS" id="PR01951">
    <property type="entry name" value="LANCEUKARYTE"/>
</dbReference>
<dbReference type="InterPro" id="IPR012341">
    <property type="entry name" value="6hp_glycosidase-like_sf"/>
</dbReference>
<dbReference type="PRINTS" id="PR01950">
    <property type="entry name" value="LANCSUPER"/>
</dbReference>
<keyword evidence="2" id="KW-0862">Zinc</keyword>
<dbReference type="SUPFAM" id="SSF158745">
    <property type="entry name" value="LanC-like"/>
    <property type="match status" value="1"/>
</dbReference>
<dbReference type="InterPro" id="IPR020464">
    <property type="entry name" value="LanC-like_prot_euk"/>
</dbReference>
<dbReference type="GO" id="GO:0005975">
    <property type="term" value="P:carbohydrate metabolic process"/>
    <property type="evidence" value="ECO:0007669"/>
    <property type="project" value="InterPro"/>
</dbReference>
<feature type="binding site" evidence="2">
    <location>
        <position position="317"/>
    </location>
    <ligand>
        <name>Zn(2+)</name>
        <dbReference type="ChEBI" id="CHEBI:29105"/>
    </ligand>
</feature>
<dbReference type="GO" id="GO:0005886">
    <property type="term" value="C:plasma membrane"/>
    <property type="evidence" value="ECO:0007669"/>
    <property type="project" value="TreeGrafter"/>
</dbReference>
<evidence type="ECO:0000256" key="2">
    <source>
        <dbReference type="PIRSR" id="PIRSR607822-1"/>
    </source>
</evidence>
<organism evidence="3 4">
    <name type="scientific">Diacronema lutheri</name>
    <name type="common">Unicellular marine alga</name>
    <name type="synonym">Monochrysis lutheri</name>
    <dbReference type="NCBI Taxonomy" id="2081491"/>
    <lineage>
        <taxon>Eukaryota</taxon>
        <taxon>Haptista</taxon>
        <taxon>Haptophyta</taxon>
        <taxon>Pavlovophyceae</taxon>
        <taxon>Pavlovales</taxon>
        <taxon>Pavlovaceae</taxon>
        <taxon>Diacronema</taxon>
    </lineage>
</organism>
<reference evidence="3" key="1">
    <citation type="submission" date="2021-05" db="EMBL/GenBank/DDBJ databases">
        <title>The genome of the haptophyte Pavlova lutheri (Diacronema luteri, Pavlovales) - a model for lipid biosynthesis in eukaryotic algae.</title>
        <authorList>
            <person name="Hulatt C.J."/>
            <person name="Posewitz M.C."/>
        </authorList>
    </citation>
    <scope>NUCLEOTIDE SEQUENCE</scope>
    <source>
        <strain evidence="3">NIVA-4/92</strain>
    </source>
</reference>
<dbReference type="CDD" id="cd04794">
    <property type="entry name" value="euk_LANCL"/>
    <property type="match status" value="1"/>
</dbReference>
<keyword evidence="2" id="KW-0479">Metal-binding</keyword>
<keyword evidence="4" id="KW-1185">Reference proteome</keyword>
<dbReference type="PANTHER" id="PTHR12736">
    <property type="entry name" value="LANC-LIKE PROTEIN"/>
    <property type="match status" value="1"/>
</dbReference>
<sequence>MRAEGAAEATARLQARCVPQQPLSAQQVLDGSQLSAAARAEVRTLLSEEAWLVRQRAASCTPLGRNVYVGLAGMAFALDAASRTLSDPRLASAAADLFDLGAADDHERGMPSLLCGESGALVVRALLRPIEASSDGGPIERFVALSALVDRDKDFDDDVLYGRAGLLIGCLVLQPHAEPGSLAAEQLSWLASRLAQHLLERGRAQASTALAAGTHPPAASGHVEPPLLYRWHGAHYLGAAHGLLGVVHALVCWLRSARASPSTATPQLGALATQVIDATVETLDWLLTQLDALGNLPARVDERAARRHEPSELVAWCHGAPGAAIVFAFAARELGVERFGAAAVRFGELSFERGVLRKGPGLCHGLGGNGFAMLALLRLTRDPIWLVRACQFAQAIGSASVRAASRTPDHPYSLFEGEAGAIAFLAALGADDPACARFPFFECDA</sequence>
<dbReference type="Proteomes" id="UP000751190">
    <property type="component" value="Unassembled WGS sequence"/>
</dbReference>
<dbReference type="EMBL" id="JAGTXO010000006">
    <property type="protein sequence ID" value="KAG8467231.1"/>
    <property type="molecule type" value="Genomic_DNA"/>
</dbReference>
<evidence type="ECO:0000256" key="1">
    <source>
        <dbReference type="ARBA" id="ARBA00007179"/>
    </source>
</evidence>
<dbReference type="GO" id="GO:0046872">
    <property type="term" value="F:metal ion binding"/>
    <property type="evidence" value="ECO:0007669"/>
    <property type="project" value="UniProtKB-KW"/>
</dbReference>
<dbReference type="Pfam" id="PF05147">
    <property type="entry name" value="LANC_like"/>
    <property type="match status" value="1"/>
</dbReference>
<dbReference type="SMART" id="SM01260">
    <property type="entry name" value="LANC_like"/>
    <property type="match status" value="1"/>
</dbReference>
<dbReference type="PANTHER" id="PTHR12736:SF7">
    <property type="entry name" value="LANC-LIKE PROTEIN 3"/>
    <property type="match status" value="1"/>
</dbReference>
<feature type="binding site" evidence="2">
    <location>
        <position position="364"/>
    </location>
    <ligand>
        <name>Zn(2+)</name>
        <dbReference type="ChEBI" id="CHEBI:29105"/>
    </ligand>
</feature>
<dbReference type="OrthoDB" id="10257263at2759"/>
<dbReference type="Gene3D" id="1.50.10.10">
    <property type="match status" value="1"/>
</dbReference>
<proteinExistence type="inferred from homology"/>
<accession>A0A8J5XEE9</accession>
<dbReference type="InterPro" id="IPR007822">
    <property type="entry name" value="LANC-like"/>
</dbReference>
<evidence type="ECO:0000313" key="4">
    <source>
        <dbReference type="Proteomes" id="UP000751190"/>
    </source>
</evidence>
<dbReference type="GO" id="GO:0031179">
    <property type="term" value="P:peptide modification"/>
    <property type="evidence" value="ECO:0007669"/>
    <property type="project" value="InterPro"/>
</dbReference>
<feature type="binding site" evidence="2">
    <location>
        <position position="363"/>
    </location>
    <ligand>
        <name>Zn(2+)</name>
        <dbReference type="ChEBI" id="CHEBI:29105"/>
    </ligand>
</feature>
<comment type="similarity">
    <text evidence="1">Belongs to the LanC-like protein family.</text>
</comment>
<name>A0A8J5XEE9_DIALT</name>
<comment type="caution">
    <text evidence="3">The sequence shown here is derived from an EMBL/GenBank/DDBJ whole genome shotgun (WGS) entry which is preliminary data.</text>
</comment>
<protein>
    <submittedName>
        <fullName evidence="3">Uncharacterized protein</fullName>
    </submittedName>
</protein>
<gene>
    <name evidence="3" type="ORF">KFE25_000547</name>
</gene>